<accession>A0ABT9QQC7</accession>
<keyword evidence="1" id="KW-0472">Membrane</keyword>
<dbReference type="Pfam" id="PF10935">
    <property type="entry name" value="DUF2637"/>
    <property type="match status" value="1"/>
</dbReference>
<feature type="transmembrane region" description="Helical" evidence="1">
    <location>
        <begin position="59"/>
        <end position="79"/>
    </location>
</feature>
<organism evidence="2 3">
    <name type="scientific">Streptosporangium lutulentum</name>
    <dbReference type="NCBI Taxonomy" id="1461250"/>
    <lineage>
        <taxon>Bacteria</taxon>
        <taxon>Bacillati</taxon>
        <taxon>Actinomycetota</taxon>
        <taxon>Actinomycetes</taxon>
        <taxon>Streptosporangiales</taxon>
        <taxon>Streptosporangiaceae</taxon>
        <taxon>Streptosporangium</taxon>
    </lineage>
</organism>
<dbReference type="RefSeq" id="WP_307565156.1">
    <property type="nucleotide sequence ID" value="NZ_JAUSQU010000001.1"/>
</dbReference>
<evidence type="ECO:0000256" key="1">
    <source>
        <dbReference type="SAM" id="Phobius"/>
    </source>
</evidence>
<feature type="transmembrane region" description="Helical" evidence="1">
    <location>
        <begin position="86"/>
        <end position="106"/>
    </location>
</feature>
<keyword evidence="3" id="KW-1185">Reference proteome</keyword>
<name>A0ABT9QQC7_9ACTN</name>
<sequence>MPIEGAWVGRTQRDRYGDRIILGFAVAVLLAVAGAAAYVSYHHFYGLAIVLGERHDMAILYPAMSDGVIVMASLVMVYCSRRRLRVPVLAWVALALGGAVTLAANVAHGWSGGLGSRLVSALAPLAFAGAYELLMWIVRNTRQPSIETPAKDHVCQPVETLVEVERVVPLLPTDRYEAARLTYIESLSEGNQRVGRRPLMSRWGLEQREAEEIITEVEKERSNDRNLWICRGGVYLPGSSDDGFEIRPTLARRSGRHTRAAHRSARTAR</sequence>
<dbReference type="EMBL" id="JAUSQU010000001">
    <property type="protein sequence ID" value="MDP9848094.1"/>
    <property type="molecule type" value="Genomic_DNA"/>
</dbReference>
<keyword evidence="1" id="KW-1133">Transmembrane helix</keyword>
<dbReference type="InterPro" id="IPR021235">
    <property type="entry name" value="DUF2637"/>
</dbReference>
<protein>
    <recommendedName>
        <fullName evidence="4">DUF2637 domain-containing protein</fullName>
    </recommendedName>
</protein>
<feature type="transmembrane region" description="Helical" evidence="1">
    <location>
        <begin position="20"/>
        <end position="39"/>
    </location>
</feature>
<evidence type="ECO:0000313" key="3">
    <source>
        <dbReference type="Proteomes" id="UP001225356"/>
    </source>
</evidence>
<evidence type="ECO:0008006" key="4">
    <source>
        <dbReference type="Google" id="ProtNLM"/>
    </source>
</evidence>
<reference evidence="2 3" key="1">
    <citation type="submission" date="2023-07" db="EMBL/GenBank/DDBJ databases">
        <title>Sequencing the genomes of 1000 actinobacteria strains.</title>
        <authorList>
            <person name="Klenk H.-P."/>
        </authorList>
    </citation>
    <scope>NUCLEOTIDE SEQUENCE [LARGE SCALE GENOMIC DNA]</scope>
    <source>
        <strain evidence="2 3">DSM 46740</strain>
    </source>
</reference>
<evidence type="ECO:0000313" key="2">
    <source>
        <dbReference type="EMBL" id="MDP9848094.1"/>
    </source>
</evidence>
<gene>
    <name evidence="2" type="ORF">J2853_007305</name>
</gene>
<comment type="caution">
    <text evidence="2">The sequence shown here is derived from an EMBL/GenBank/DDBJ whole genome shotgun (WGS) entry which is preliminary data.</text>
</comment>
<dbReference type="Proteomes" id="UP001225356">
    <property type="component" value="Unassembled WGS sequence"/>
</dbReference>
<proteinExistence type="predicted"/>
<feature type="transmembrane region" description="Helical" evidence="1">
    <location>
        <begin position="118"/>
        <end position="138"/>
    </location>
</feature>
<keyword evidence="1" id="KW-0812">Transmembrane</keyword>